<comment type="caution">
    <text evidence="2">The sequence shown here is derived from an EMBL/GenBank/DDBJ whole genome shotgun (WGS) entry which is preliminary data.</text>
</comment>
<accession>A0A8T1GRJ1</accession>
<evidence type="ECO:0000313" key="2">
    <source>
        <dbReference type="EMBL" id="KAG2997457.1"/>
    </source>
</evidence>
<dbReference type="Proteomes" id="UP000774804">
    <property type="component" value="Unassembled WGS sequence"/>
</dbReference>
<dbReference type="Proteomes" id="UP000697107">
    <property type="component" value="Unassembled WGS sequence"/>
</dbReference>
<gene>
    <name evidence="1" type="ORF">PC115_g735</name>
    <name evidence="2" type="ORF">PC118_g1920</name>
</gene>
<dbReference type="AlphaFoldDB" id="A0A8T1GRJ1"/>
<dbReference type="EMBL" id="RCML01000026">
    <property type="protein sequence ID" value="KAG2997457.1"/>
    <property type="molecule type" value="Genomic_DNA"/>
</dbReference>
<sequence>MPQATDEDVELSLRLKLAVDMKEKLSRLDVFEVVSLMTTQQHLVMQLAEALLHTSNIPLQQLFFMSLTSLLSTMNSRPSEQTANVRERLCDSLGHLDKILLRVLPVDEVIEVIDQEKARWTRKQVNALNKSTQVYRTHILRKCWISSYGKDKLIPIAVDKWLDFGETLLTFYHQLPQETILYNLPYKCQETLEFDEDRGLALISIKRVFGLDGINLVAFGVDSTEFAEFRDTLCAFKPGSVQILPTADPERIRSDHRQQDLVNQISVQGTDLGRTLGKPGPKEAHFSKGIIDFTRKLHRSQH</sequence>
<dbReference type="VEuPathDB" id="FungiDB:PC110_g3733"/>
<organism evidence="2 3">
    <name type="scientific">Phytophthora cactorum</name>
    <dbReference type="NCBI Taxonomy" id="29920"/>
    <lineage>
        <taxon>Eukaryota</taxon>
        <taxon>Sar</taxon>
        <taxon>Stramenopiles</taxon>
        <taxon>Oomycota</taxon>
        <taxon>Peronosporomycetes</taxon>
        <taxon>Peronosporales</taxon>
        <taxon>Peronosporaceae</taxon>
        <taxon>Phytophthora</taxon>
    </lineage>
</organism>
<reference evidence="2" key="1">
    <citation type="submission" date="2018-10" db="EMBL/GenBank/DDBJ databases">
        <title>Effector identification in a new, highly contiguous assembly of the strawberry crown rot pathogen Phytophthora cactorum.</title>
        <authorList>
            <person name="Armitage A.D."/>
            <person name="Nellist C.F."/>
            <person name="Bates H."/>
            <person name="Vickerstaff R.J."/>
            <person name="Harrison R.J."/>
        </authorList>
    </citation>
    <scope>NUCLEOTIDE SEQUENCE</scope>
    <source>
        <strain evidence="1">4032</strain>
        <strain evidence="2">P415</strain>
    </source>
</reference>
<dbReference type="EMBL" id="RCMI01000008">
    <property type="protein sequence ID" value="KAG2943521.1"/>
    <property type="molecule type" value="Genomic_DNA"/>
</dbReference>
<evidence type="ECO:0000313" key="3">
    <source>
        <dbReference type="Proteomes" id="UP000697107"/>
    </source>
</evidence>
<protein>
    <submittedName>
        <fullName evidence="2">Uncharacterized protein</fullName>
    </submittedName>
</protein>
<proteinExistence type="predicted"/>
<name>A0A8T1GRJ1_9STRA</name>
<evidence type="ECO:0000313" key="1">
    <source>
        <dbReference type="EMBL" id="KAG2943521.1"/>
    </source>
</evidence>